<evidence type="ECO:0000313" key="4">
    <source>
        <dbReference type="EMBL" id="KJR84037.1"/>
    </source>
</evidence>
<reference evidence="4 5" key="2">
    <citation type="journal article" date="2015" name="Eukaryot. Cell">
        <title>Asexual propagation of a virulent clone complex in a human and feline outbreak of sporotrichosis.</title>
        <authorList>
            <person name="Teixeira Mde M."/>
            <person name="Rodrigues A.M."/>
            <person name="Tsui C.K."/>
            <person name="de Almeida L.G."/>
            <person name="Van Diepeningen A.D."/>
            <person name="van den Ende B.G."/>
            <person name="Fernandes G.F."/>
            <person name="Kano R."/>
            <person name="Hamelin R.C."/>
            <person name="Lopes-Bezerra L.M."/>
            <person name="Vasconcelos A.T."/>
            <person name="de Hoog S."/>
            <person name="de Camargo Z.P."/>
            <person name="Felipe M.S."/>
        </authorList>
    </citation>
    <scope>NUCLEOTIDE SEQUENCE [LARGE SCALE GENOMIC DNA]</scope>
    <source>
        <strain evidence="4 5">1099-18</strain>
    </source>
</reference>
<evidence type="ECO:0000256" key="2">
    <source>
        <dbReference type="ARBA" id="ARBA00022801"/>
    </source>
</evidence>
<dbReference type="RefSeq" id="XP_016586713.1">
    <property type="nucleotide sequence ID" value="XM_016727252.1"/>
</dbReference>
<reference evidence="4 5" key="1">
    <citation type="journal article" date="2014" name="BMC Genomics">
        <title>Comparative genomics of the major fungal agents of human and animal Sporotrichosis: Sporothrix schenckii and Sporothrix brasiliensis.</title>
        <authorList>
            <person name="Teixeira M.M."/>
            <person name="de Almeida L.G."/>
            <person name="Kubitschek-Barreira P."/>
            <person name="Alves F.L."/>
            <person name="Kioshima E.S."/>
            <person name="Abadio A.K."/>
            <person name="Fernandes L."/>
            <person name="Derengowski L.S."/>
            <person name="Ferreira K.S."/>
            <person name="Souza R.C."/>
            <person name="Ruiz J.C."/>
            <person name="de Andrade N.C."/>
            <person name="Paes H.C."/>
            <person name="Nicola A.M."/>
            <person name="Albuquerque P."/>
            <person name="Gerber A.L."/>
            <person name="Martins V.P."/>
            <person name="Peconick L.D."/>
            <person name="Neto A.V."/>
            <person name="Chaucanez C.B."/>
            <person name="Silva P.A."/>
            <person name="Cunha O.L."/>
            <person name="de Oliveira F.F."/>
            <person name="dos Santos T.C."/>
            <person name="Barros A.L."/>
            <person name="Soares M.A."/>
            <person name="de Oliveira L.M."/>
            <person name="Marini M.M."/>
            <person name="Villalobos-Duno H."/>
            <person name="Cunha M.M."/>
            <person name="de Hoog S."/>
            <person name="da Silveira J.F."/>
            <person name="Henrissat B."/>
            <person name="Nino-Vega G.A."/>
            <person name="Cisalpino P.S."/>
            <person name="Mora-Montes H.M."/>
            <person name="Almeida S.R."/>
            <person name="Stajich J.E."/>
            <person name="Lopes-Bezerra L.M."/>
            <person name="Vasconcelos A.T."/>
            <person name="Felipe M.S."/>
        </authorList>
    </citation>
    <scope>NUCLEOTIDE SEQUENCE [LARGE SCALE GENOMIC DNA]</scope>
    <source>
        <strain evidence="4 5">1099-18</strain>
    </source>
</reference>
<dbReference type="GeneID" id="27662529"/>
<evidence type="ECO:0000259" key="3">
    <source>
        <dbReference type="Pfam" id="PF00144"/>
    </source>
</evidence>
<sequence length="441" mass="47391">MAASFEQVIAEAVANRTIPGVVLLAENKSGSLHYEKVLGLSSVEPGKEQALAMDSVFLFMSMTKLVTCIVALQAVERGLWDLDADVAPLLPELAALPVLKGFSSDADDATPILEARAAPITLRLLLTHSSGVGYDFLTADLIRYRAWLVKQPPAAGLEPPPKMSHAPPSVEERFRLPLAFQPGQGWTYGAGIDWTGRLLERLYAKVAGQTAGTGAPDSAALSASGESKLPFVPFEDIVIRDILTPLGLPAGALTFHPERYPDVMARVWPSLPGREGGPDSPVVHGPSFYSKAPAALGGQGMYGDIPSFFVFLRSLLHDDGKLLPSKSATTELLFTPQLPSDASRQQLLRKTEDSAWITGDVPDTKEYDWSLGGLLVTGTSHPVRRKGAVFWSGAINLTWILDREAGLAAVFASNFQPPGDPQAKALMRAWEAFIYPQAANL</sequence>
<dbReference type="PANTHER" id="PTHR43283:SF17">
    <property type="entry name" value="(LOVD), PUTATIVE (AFU_ORTHOLOGUE AFUA_5G00920)-RELATED"/>
    <property type="match status" value="1"/>
</dbReference>
<dbReference type="Pfam" id="PF00144">
    <property type="entry name" value="Beta-lactamase"/>
    <property type="match status" value="1"/>
</dbReference>
<dbReference type="AlphaFoldDB" id="A0A0F2M2W1"/>
<dbReference type="EMBL" id="AXCR01000008">
    <property type="protein sequence ID" value="KJR84037.1"/>
    <property type="molecule type" value="Genomic_DNA"/>
</dbReference>
<dbReference type="Proteomes" id="UP000033710">
    <property type="component" value="Unassembled WGS sequence"/>
</dbReference>
<evidence type="ECO:0000256" key="1">
    <source>
        <dbReference type="ARBA" id="ARBA00009009"/>
    </source>
</evidence>
<proteinExistence type="inferred from homology"/>
<comment type="similarity">
    <text evidence="1">Belongs to the class-A beta-lactamase family.</text>
</comment>
<protein>
    <submittedName>
        <fullName evidence="4">Transesterase</fullName>
    </submittedName>
</protein>
<dbReference type="VEuPathDB" id="FungiDB:SPSK_00278"/>
<dbReference type="GO" id="GO:0016787">
    <property type="term" value="F:hydrolase activity"/>
    <property type="evidence" value="ECO:0007669"/>
    <property type="project" value="UniProtKB-KW"/>
</dbReference>
<name>A0A0F2M2W1_SPOSC</name>
<dbReference type="PANTHER" id="PTHR43283">
    <property type="entry name" value="BETA-LACTAMASE-RELATED"/>
    <property type="match status" value="1"/>
</dbReference>
<dbReference type="InterPro" id="IPR050789">
    <property type="entry name" value="Diverse_Enzym_Activities"/>
</dbReference>
<dbReference type="InterPro" id="IPR001466">
    <property type="entry name" value="Beta-lactam-related"/>
</dbReference>
<keyword evidence="2" id="KW-0378">Hydrolase</keyword>
<dbReference type="KEGG" id="ssck:SPSK_00278"/>
<dbReference type="OrthoDB" id="428260at2759"/>
<evidence type="ECO:0000313" key="5">
    <source>
        <dbReference type="Proteomes" id="UP000033710"/>
    </source>
</evidence>
<organism evidence="4 5">
    <name type="scientific">Sporothrix schenckii 1099-18</name>
    <dbReference type="NCBI Taxonomy" id="1397361"/>
    <lineage>
        <taxon>Eukaryota</taxon>
        <taxon>Fungi</taxon>
        <taxon>Dikarya</taxon>
        <taxon>Ascomycota</taxon>
        <taxon>Pezizomycotina</taxon>
        <taxon>Sordariomycetes</taxon>
        <taxon>Sordariomycetidae</taxon>
        <taxon>Ophiostomatales</taxon>
        <taxon>Ophiostomataceae</taxon>
        <taxon>Sporothrix</taxon>
    </lineage>
</organism>
<feature type="domain" description="Beta-lactamase-related" evidence="3">
    <location>
        <begin position="5"/>
        <end position="429"/>
    </location>
</feature>
<accession>A0A0F2M2W1</accession>
<dbReference type="Gene3D" id="3.40.710.10">
    <property type="entry name" value="DD-peptidase/beta-lactamase superfamily"/>
    <property type="match status" value="1"/>
</dbReference>
<dbReference type="SUPFAM" id="SSF56601">
    <property type="entry name" value="beta-lactamase/transpeptidase-like"/>
    <property type="match status" value="1"/>
</dbReference>
<comment type="caution">
    <text evidence="4">The sequence shown here is derived from an EMBL/GenBank/DDBJ whole genome shotgun (WGS) entry which is preliminary data.</text>
</comment>
<dbReference type="InterPro" id="IPR012338">
    <property type="entry name" value="Beta-lactam/transpept-like"/>
</dbReference>
<gene>
    <name evidence="4" type="ORF">SPSK_00278</name>
</gene>